<dbReference type="RefSeq" id="XP_011086390.1">
    <property type="nucleotide sequence ID" value="XM_011088088.2"/>
</dbReference>
<evidence type="ECO:0000259" key="10">
    <source>
        <dbReference type="Pfam" id="PF00082"/>
    </source>
</evidence>
<evidence type="ECO:0000313" key="14">
    <source>
        <dbReference type="RefSeq" id="XP_011086390.1"/>
    </source>
</evidence>
<evidence type="ECO:0000256" key="3">
    <source>
        <dbReference type="ARBA" id="ARBA00022729"/>
    </source>
</evidence>
<organism evidence="13 14">
    <name type="scientific">Sesamum indicum</name>
    <name type="common">Oriental sesame</name>
    <name type="synonym">Sesamum orientale</name>
    <dbReference type="NCBI Taxonomy" id="4182"/>
    <lineage>
        <taxon>Eukaryota</taxon>
        <taxon>Viridiplantae</taxon>
        <taxon>Streptophyta</taxon>
        <taxon>Embryophyta</taxon>
        <taxon>Tracheophyta</taxon>
        <taxon>Spermatophyta</taxon>
        <taxon>Magnoliopsida</taxon>
        <taxon>eudicotyledons</taxon>
        <taxon>Gunneridae</taxon>
        <taxon>Pentapetalae</taxon>
        <taxon>asterids</taxon>
        <taxon>lamiids</taxon>
        <taxon>Lamiales</taxon>
        <taxon>Pedaliaceae</taxon>
        <taxon>Sesamum</taxon>
    </lineage>
</organism>
<dbReference type="InterPro" id="IPR000209">
    <property type="entry name" value="Peptidase_S8/S53_dom"/>
</dbReference>
<dbReference type="InterPro" id="IPR036852">
    <property type="entry name" value="Peptidase_S8/S53_dom_sf"/>
</dbReference>
<keyword evidence="9" id="KW-0812">Transmembrane</keyword>
<dbReference type="PANTHER" id="PTHR10795">
    <property type="entry name" value="PROPROTEIN CONVERTASE SUBTILISIN/KEXIN"/>
    <property type="match status" value="1"/>
</dbReference>
<dbReference type="GO" id="GO:0006508">
    <property type="term" value="P:proteolysis"/>
    <property type="evidence" value="ECO:0007669"/>
    <property type="project" value="UniProtKB-KW"/>
</dbReference>
<keyword evidence="3" id="KW-0732">Signal</keyword>
<dbReference type="OrthoDB" id="206201at2759"/>
<evidence type="ECO:0000256" key="4">
    <source>
        <dbReference type="ARBA" id="ARBA00022801"/>
    </source>
</evidence>
<keyword evidence="9" id="KW-0472">Membrane</keyword>
<evidence type="ECO:0000256" key="9">
    <source>
        <dbReference type="SAM" id="Phobius"/>
    </source>
</evidence>
<dbReference type="GO" id="GO:0004252">
    <property type="term" value="F:serine-type endopeptidase activity"/>
    <property type="evidence" value="ECO:0007669"/>
    <property type="project" value="UniProtKB-UniRule"/>
</dbReference>
<feature type="active site" description="Charge relay system" evidence="6 7">
    <location>
        <position position="155"/>
    </location>
</feature>
<dbReference type="PRINTS" id="PR00723">
    <property type="entry name" value="SUBTILISIN"/>
</dbReference>
<reference evidence="14" key="1">
    <citation type="submission" date="2025-08" db="UniProtKB">
        <authorList>
            <consortium name="RefSeq"/>
        </authorList>
    </citation>
    <scope>IDENTIFICATION</scope>
</reference>
<evidence type="ECO:0000256" key="8">
    <source>
        <dbReference type="SAM" id="MobiDB-lite"/>
    </source>
</evidence>
<dbReference type="GeneID" id="105168138"/>
<dbReference type="Gene3D" id="3.30.70.80">
    <property type="entry name" value="Peptidase S8 propeptide/proteinase inhibitor I9"/>
    <property type="match status" value="1"/>
</dbReference>
<keyword evidence="4 7" id="KW-0378">Hydrolase</keyword>
<evidence type="ECO:0000313" key="13">
    <source>
        <dbReference type="Proteomes" id="UP000504604"/>
    </source>
</evidence>
<dbReference type="Gene3D" id="3.50.30.30">
    <property type="match status" value="1"/>
</dbReference>
<dbReference type="InterPro" id="IPR037045">
    <property type="entry name" value="S8pro/Inhibitor_I9_sf"/>
</dbReference>
<feature type="active site" description="Charge relay system" evidence="6 7">
    <location>
        <position position="545"/>
    </location>
</feature>
<evidence type="ECO:0000256" key="1">
    <source>
        <dbReference type="ARBA" id="ARBA00011073"/>
    </source>
</evidence>
<comment type="similarity">
    <text evidence="1 7">Belongs to the peptidase S8 family.</text>
</comment>
<dbReference type="InterPro" id="IPR034197">
    <property type="entry name" value="Peptidases_S8_3"/>
</dbReference>
<dbReference type="CDD" id="cd04852">
    <property type="entry name" value="Peptidases_S8_3"/>
    <property type="match status" value="1"/>
</dbReference>
<dbReference type="InterPro" id="IPR010259">
    <property type="entry name" value="S8pro/Inhibitor_I9"/>
</dbReference>
<dbReference type="InterPro" id="IPR045051">
    <property type="entry name" value="SBT"/>
</dbReference>
<protein>
    <submittedName>
        <fullName evidence="14">Subtilisin-like protease SBT4.3</fullName>
    </submittedName>
</protein>
<dbReference type="KEGG" id="sind:105168138"/>
<keyword evidence="5 7" id="KW-0720">Serine protease</keyword>
<dbReference type="Proteomes" id="UP000504604">
    <property type="component" value="Linkage group LG8"/>
</dbReference>
<dbReference type="PROSITE" id="PS00138">
    <property type="entry name" value="SUBTILASE_SER"/>
    <property type="match status" value="1"/>
</dbReference>
<dbReference type="Pfam" id="PF00082">
    <property type="entry name" value="Peptidase_S8"/>
    <property type="match status" value="1"/>
</dbReference>
<evidence type="ECO:0000256" key="7">
    <source>
        <dbReference type="PROSITE-ProRule" id="PRU01240"/>
    </source>
</evidence>
<feature type="region of interest" description="Disordered" evidence="8">
    <location>
        <begin position="200"/>
        <end position="223"/>
    </location>
</feature>
<proteinExistence type="inferred from homology"/>
<feature type="domain" description="Inhibitor I9" evidence="11">
    <location>
        <begin position="48"/>
        <end position="123"/>
    </location>
</feature>
<dbReference type="InterPro" id="IPR041469">
    <property type="entry name" value="Subtilisin-like_FN3"/>
</dbReference>
<feature type="domain" description="Subtilisin-like protease fibronectin type-III" evidence="12">
    <location>
        <begin position="651"/>
        <end position="751"/>
    </location>
</feature>
<dbReference type="InterPro" id="IPR023828">
    <property type="entry name" value="Peptidase_S8_Ser-AS"/>
</dbReference>
<name>A0A6I9TLN8_SESIN</name>
<feature type="active site" description="Charge relay system" evidence="6 7">
    <location>
        <position position="217"/>
    </location>
</feature>
<dbReference type="Gene3D" id="2.60.40.2310">
    <property type="match status" value="1"/>
</dbReference>
<accession>A0A6I9TLN8</accession>
<dbReference type="CDD" id="cd02120">
    <property type="entry name" value="PA_subtilisin_like"/>
    <property type="match status" value="1"/>
</dbReference>
<keyword evidence="2 7" id="KW-0645">Protease</keyword>
<gene>
    <name evidence="14" type="primary">LOC105168138</name>
</gene>
<dbReference type="AlphaFoldDB" id="A0A6I9TLN8"/>
<dbReference type="InParanoid" id="A0A6I9TLN8"/>
<dbReference type="Gene3D" id="3.40.50.200">
    <property type="entry name" value="Peptidase S8/S53 domain"/>
    <property type="match status" value="1"/>
</dbReference>
<evidence type="ECO:0000259" key="12">
    <source>
        <dbReference type="Pfam" id="PF17766"/>
    </source>
</evidence>
<sequence>MFLLRNIHLRMDGGYDHCSKNSYILLLIICIALLMTVPTHTSDEERQVYIVYLGGLAETDESPSSHHSRMLQQVVDSRFVNQSMVRSYTRSFNGFAANLTAQEKQELAGHEDVVSIFPSRTFQPQTTRSWDFMGLPENVHRNLTVESDIIIGVLDTGIWPESESFNDEGFGPPPKKWKGVCEGGKNFTCNNKLIGARYYNSHQDQPSDGSARDSEGHGTHTASTAAGNYVKDASFYGIAKGTARGGVPSARIAAYKVCYSEGCREVDILAAFDDAIADGVDILSISLGPQTPLQFEDDTVAIGAFHALQKGILVLQSAGNSGYKKTVASIVPWIFTVAASSTDRGIVTKVVIGNGTVFSGKAINSFSLVGTGVPVVYGKDVTKTCSEVSARQCAPFCLEPSLVKGKILLCDNYSGVNNAFRAGAVGAVTSSNALPPQVSVNISFIVPLPASRLKDQDFNDLQSYYAATITPKVDILTSESVKNIDAPLVAHFSSKGPNGIIPDILKPDVTAPGIEILAAFSPIAPPSDLPQDKRSVNYSIISGTSMSCPHVAGAAAYVKSFHPDWSPSAIKSALMTTAWRMDPTKDSLAEFSYGAGHIDPVKAVDPGLVYETFTEDYINMLCSLGYDTATLRKILGINSTCPTGVQITPKDLNYPSMAKRIMTGGSTIITFSENFTRTVTNVGLKNSTYKVTTSISPDYNISVKPDILTFRTLNERKSFEVIISGKISGEMVSAELEWSDGVHRVRSPITVYPDSL</sequence>
<evidence type="ECO:0000256" key="5">
    <source>
        <dbReference type="ARBA" id="ARBA00022825"/>
    </source>
</evidence>
<dbReference type="FunFam" id="3.30.70.80:FF:000002">
    <property type="entry name" value="Subtilisin-like protease SBT5.3"/>
    <property type="match status" value="1"/>
</dbReference>
<evidence type="ECO:0000256" key="6">
    <source>
        <dbReference type="PIRSR" id="PIRSR615500-1"/>
    </source>
</evidence>
<dbReference type="SUPFAM" id="SSF52743">
    <property type="entry name" value="Subtilisin-like"/>
    <property type="match status" value="1"/>
</dbReference>
<evidence type="ECO:0000259" key="11">
    <source>
        <dbReference type="Pfam" id="PF05922"/>
    </source>
</evidence>
<keyword evidence="9" id="KW-1133">Transmembrane helix</keyword>
<dbReference type="Pfam" id="PF05922">
    <property type="entry name" value="Inhibitor_I9"/>
    <property type="match status" value="1"/>
</dbReference>
<dbReference type="InterPro" id="IPR015500">
    <property type="entry name" value="Peptidase_S8_subtilisin-rel"/>
</dbReference>
<dbReference type="FunFam" id="3.40.50.200:FF:000006">
    <property type="entry name" value="Subtilisin-like protease SBT1.5"/>
    <property type="match status" value="1"/>
</dbReference>
<evidence type="ECO:0000256" key="2">
    <source>
        <dbReference type="ARBA" id="ARBA00022670"/>
    </source>
</evidence>
<dbReference type="Pfam" id="PF17766">
    <property type="entry name" value="fn3_6"/>
    <property type="match status" value="1"/>
</dbReference>
<feature type="domain" description="Peptidase S8/S53" evidence="10">
    <location>
        <begin position="147"/>
        <end position="596"/>
    </location>
</feature>
<dbReference type="PROSITE" id="PS51892">
    <property type="entry name" value="SUBTILASE"/>
    <property type="match status" value="1"/>
</dbReference>
<feature type="transmembrane region" description="Helical" evidence="9">
    <location>
        <begin position="21"/>
        <end position="38"/>
    </location>
</feature>
<keyword evidence="13" id="KW-1185">Reference proteome</keyword>